<protein>
    <submittedName>
        <fullName evidence="1">Uncharacterized protein</fullName>
    </submittedName>
</protein>
<dbReference type="EMBL" id="CM041541">
    <property type="protein sequence ID" value="KAI3366209.1"/>
    <property type="molecule type" value="Genomic_DNA"/>
</dbReference>
<dbReference type="Proteomes" id="UP000831701">
    <property type="component" value="Chromosome 11"/>
</dbReference>
<evidence type="ECO:0000313" key="2">
    <source>
        <dbReference type="Proteomes" id="UP000831701"/>
    </source>
</evidence>
<comment type="caution">
    <text evidence="1">The sequence shown here is derived from an EMBL/GenBank/DDBJ whole genome shotgun (WGS) entry which is preliminary data.</text>
</comment>
<keyword evidence="2" id="KW-1185">Reference proteome</keyword>
<organism evidence="1 2">
    <name type="scientific">Scortum barcoo</name>
    <name type="common">barcoo grunter</name>
    <dbReference type="NCBI Taxonomy" id="214431"/>
    <lineage>
        <taxon>Eukaryota</taxon>
        <taxon>Metazoa</taxon>
        <taxon>Chordata</taxon>
        <taxon>Craniata</taxon>
        <taxon>Vertebrata</taxon>
        <taxon>Euteleostomi</taxon>
        <taxon>Actinopterygii</taxon>
        <taxon>Neopterygii</taxon>
        <taxon>Teleostei</taxon>
        <taxon>Neoteleostei</taxon>
        <taxon>Acanthomorphata</taxon>
        <taxon>Eupercaria</taxon>
        <taxon>Centrarchiformes</taxon>
        <taxon>Terapontoidei</taxon>
        <taxon>Terapontidae</taxon>
        <taxon>Scortum</taxon>
    </lineage>
</organism>
<evidence type="ECO:0000313" key="1">
    <source>
        <dbReference type="EMBL" id="KAI3366209.1"/>
    </source>
</evidence>
<reference evidence="1" key="1">
    <citation type="submission" date="2022-04" db="EMBL/GenBank/DDBJ databases">
        <title>Jade perch genome.</title>
        <authorList>
            <person name="Chao B."/>
        </authorList>
    </citation>
    <scope>NUCLEOTIDE SEQUENCE</scope>
    <source>
        <strain evidence="1">CB-2022</strain>
    </source>
</reference>
<accession>A0ACB8WEN2</accession>
<name>A0ACB8WEN2_9TELE</name>
<proteinExistence type="predicted"/>
<sequence length="592" mass="65789">MFDHKSPAREASRVLLGLSQKGRWVIDYAIEFRTLAADSGWNTAAINDAFVNGLSEEVKDQLAPHKLPLHFEDLVDIAVRIDNRLQEREKERRCAGRRTTDFQARQDQAGSRGKTAASEGRSLLLLRTAGSSRGFLSSKRGGSPGMRRAMVSRLTSQDFPPRTPTRVTLTVNGNTTPHQALIDSGANESLIDGGLAHELGEVPESKDPAPGHSDYPDRVAKVPSCYHDIKEVFSKSRATSLPPHRESDYAIDLIPGAPIPKACLYSISGHERKAMDQYIVESLKSGIVRPSSSPAGAGFFFVGKKDGSLRPCIDYSASNDITVKNRYPLPLISSAFELLQQAKVFTKLDLRNAYHLVRIREGDEWKTGFNTPSGHNEYLVLTRLMEPQLYVNAEKCEFHASSVSFLGYIISANHIRMDPEKLKSDDWSPDFGPAQFVPSWGATVTGARKFLIAYNVNLISTKEQAHRIALNIREQGRGKGQPGLLQKVQAMGWYLDEANLAQVSTNILDFELTPLHKVYEEICRDAEDLKLPMVGSQIVGLIPLKALLDSADFYIRRDGLFIVEEEHKVRLVISKLGLDSLGPFNLKERIIE</sequence>
<gene>
    <name evidence="1" type="ORF">L3Q82_010033</name>
</gene>